<evidence type="ECO:0000256" key="9">
    <source>
        <dbReference type="ARBA" id="ARBA00049578"/>
    </source>
</evidence>
<dbReference type="AlphaFoldDB" id="A0A364JZR4"/>
<comment type="caution">
    <text evidence="13">The sequence shown here is derived from an EMBL/GenBank/DDBJ whole genome shotgun (WGS) entry which is preliminary data.</text>
</comment>
<feature type="domain" description="4Fe-4S ferredoxin-type" evidence="12">
    <location>
        <begin position="45"/>
        <end position="75"/>
    </location>
</feature>
<reference evidence="13 14" key="1">
    <citation type="submission" date="2018-06" db="EMBL/GenBank/DDBJ databases">
        <title>Genomic Encyclopedia of Type Strains, Phase IV (KMG-IV): sequencing the most valuable type-strain genomes for metagenomic binning, comparative biology and taxonomic classification.</title>
        <authorList>
            <person name="Goeker M."/>
        </authorList>
    </citation>
    <scope>NUCLEOTIDE SEQUENCE [LARGE SCALE GENOMIC DNA]</scope>
    <source>
        <strain evidence="13 14">DSM 26720</strain>
    </source>
</reference>
<evidence type="ECO:0000256" key="1">
    <source>
        <dbReference type="ARBA" id="ARBA00001917"/>
    </source>
</evidence>
<accession>A0A364JZR4</accession>
<evidence type="ECO:0000256" key="5">
    <source>
        <dbReference type="ARBA" id="ARBA00030119"/>
    </source>
</evidence>
<proteinExistence type="predicted"/>
<organism evidence="13 14">
    <name type="scientific">Falsochrobactrum ovis</name>
    <dbReference type="NCBI Taxonomy" id="1293442"/>
    <lineage>
        <taxon>Bacteria</taxon>
        <taxon>Pseudomonadati</taxon>
        <taxon>Pseudomonadota</taxon>
        <taxon>Alphaproteobacteria</taxon>
        <taxon>Hyphomicrobiales</taxon>
        <taxon>Brucellaceae</taxon>
        <taxon>Falsochrobactrum</taxon>
    </lineage>
</organism>
<protein>
    <recommendedName>
        <fullName evidence="11">dihydrouracil dehydrogenase (NAD(+))</fullName>
        <ecNumber evidence="11">1.3.1.1</ecNumber>
    </recommendedName>
    <alternativeName>
        <fullName evidence="6">Dihydrothymine dehydrogenase</fullName>
    </alternativeName>
    <alternativeName>
        <fullName evidence="5">Dihydrouracil dehydrogenase</fullName>
    </alternativeName>
</protein>
<dbReference type="InterPro" id="IPR009051">
    <property type="entry name" value="Helical_ferredxn"/>
</dbReference>
<evidence type="ECO:0000256" key="4">
    <source>
        <dbReference type="ARBA" id="ARBA00023002"/>
    </source>
</evidence>
<dbReference type="PANTHER" id="PTHR43073">
    <property type="entry name" value="DIHYDROPYRIMIDINE DEHYDROGENASE [NADP(+)]"/>
    <property type="match status" value="1"/>
</dbReference>
<evidence type="ECO:0000256" key="7">
    <source>
        <dbReference type="ARBA" id="ARBA00047685"/>
    </source>
</evidence>
<dbReference type="SUPFAM" id="SSF51971">
    <property type="entry name" value="Nucleotide-binding domain"/>
    <property type="match status" value="1"/>
</dbReference>
<evidence type="ECO:0000256" key="8">
    <source>
        <dbReference type="ARBA" id="ARBA00048792"/>
    </source>
</evidence>
<dbReference type="EMBL" id="QLMK01000001">
    <property type="protein sequence ID" value="RAK34140.1"/>
    <property type="molecule type" value="Genomic_DNA"/>
</dbReference>
<dbReference type="InterPro" id="IPR028261">
    <property type="entry name" value="DPD_II"/>
</dbReference>
<name>A0A364JZR4_9HYPH</name>
<dbReference type="GO" id="GO:0004159">
    <property type="term" value="F:dihydropyrimidine dehydrogenase (NAD+) activity"/>
    <property type="evidence" value="ECO:0007669"/>
    <property type="project" value="UniProtKB-EC"/>
</dbReference>
<comment type="subunit">
    <text evidence="10">Heterotetramer of 2 PreA and 2 PreT subunits.</text>
</comment>
<dbReference type="GO" id="GO:0051536">
    <property type="term" value="F:iron-sulfur cluster binding"/>
    <property type="evidence" value="ECO:0007669"/>
    <property type="project" value="InterPro"/>
</dbReference>
<dbReference type="SUPFAM" id="SSF46548">
    <property type="entry name" value="alpha-helical ferredoxin"/>
    <property type="match status" value="1"/>
</dbReference>
<dbReference type="Pfam" id="PF14691">
    <property type="entry name" value="Fer4_20"/>
    <property type="match status" value="1"/>
</dbReference>
<dbReference type="RefSeq" id="WP_111573983.1">
    <property type="nucleotide sequence ID" value="NZ_JBHEEY010000001.1"/>
</dbReference>
<dbReference type="PRINTS" id="PR00368">
    <property type="entry name" value="FADPNR"/>
</dbReference>
<dbReference type="Gene3D" id="3.50.50.60">
    <property type="entry name" value="FAD/NAD(P)-binding domain"/>
    <property type="match status" value="2"/>
</dbReference>
<dbReference type="InterPro" id="IPR023753">
    <property type="entry name" value="FAD/NAD-binding_dom"/>
</dbReference>
<gene>
    <name evidence="13" type="ORF">C7374_101473</name>
</gene>
<evidence type="ECO:0000256" key="2">
    <source>
        <dbReference type="ARBA" id="ARBA00022630"/>
    </source>
</evidence>
<evidence type="ECO:0000259" key="12">
    <source>
        <dbReference type="PROSITE" id="PS51379"/>
    </source>
</evidence>
<comment type="catalytic activity">
    <reaction evidence="7">
        <text>5,6-dihydrothymine + NAD(+) = thymine + NADH + H(+)</text>
        <dbReference type="Rhea" id="RHEA:28791"/>
        <dbReference type="ChEBI" id="CHEBI:15378"/>
        <dbReference type="ChEBI" id="CHEBI:17821"/>
        <dbReference type="ChEBI" id="CHEBI:27468"/>
        <dbReference type="ChEBI" id="CHEBI:57540"/>
        <dbReference type="ChEBI" id="CHEBI:57945"/>
        <dbReference type="EC" id="1.3.1.1"/>
    </reaction>
</comment>
<dbReference type="Gene3D" id="1.10.1060.10">
    <property type="entry name" value="Alpha-helical ferredoxin"/>
    <property type="match status" value="1"/>
</dbReference>
<keyword evidence="3" id="KW-0288">FMN</keyword>
<dbReference type="PRINTS" id="PR00469">
    <property type="entry name" value="PNDRDTASEII"/>
</dbReference>
<evidence type="ECO:0000256" key="3">
    <source>
        <dbReference type="ARBA" id="ARBA00022643"/>
    </source>
</evidence>
<dbReference type="PROSITE" id="PS51379">
    <property type="entry name" value="4FE4S_FER_2"/>
    <property type="match status" value="1"/>
</dbReference>
<evidence type="ECO:0000256" key="11">
    <source>
        <dbReference type="ARBA" id="ARBA00049728"/>
    </source>
</evidence>
<evidence type="ECO:0000313" key="14">
    <source>
        <dbReference type="Proteomes" id="UP000249453"/>
    </source>
</evidence>
<dbReference type="EC" id="1.3.1.1" evidence="11"/>
<sequence length="498" mass="53293">MNPSQRGSAANSSINAAGPDIRSARLTEDAYAHVFDDLHPPLSQHEALVESDRCYFCYDAPCMQACPTSIDIPLFIRQINAGNPVGAAKTILNENILGGMCARVCPTETLCEEVCVREVAEGKPVKIGYLQRYATDVLMAQGLHPFKRAPETGKHIAIVGAGPAGISAAHRLSTYGHQVTIFEARPKGGGLNEYGIAAYKTVDNFAQRELDFVLKIGGIQIEYNQILGQNITLDALQANYDAVFLAMGLPGVNDLNLVGEDAPNVLDAVDYIANLRQAKDLSMLPVGRNVVVIGGGMTAIDIAIQTKKLGAENVTIVYRRGQESMNASAYEQELAQIHGVTIRHWLQPHSLERNDDGTVHSIVFEYTDTIEGRLRGTGEYLVLEADQVFKAIGQNFIQEPLLSAGIALSKGRISVDDERRTSVEGIWAGGDCVAGGQDLTVASVEDGKIAAESIHASLMKQPEAAEGVAEAILAGGVHHTISPNKPATSGSWLSGKQG</sequence>
<dbReference type="InterPro" id="IPR036188">
    <property type="entry name" value="FAD/NAD-bd_sf"/>
</dbReference>
<keyword evidence="2" id="KW-0285">Flavoprotein</keyword>
<comment type="cofactor">
    <cofactor evidence="1">
        <name>FMN</name>
        <dbReference type="ChEBI" id="CHEBI:58210"/>
    </cofactor>
</comment>
<evidence type="ECO:0000256" key="6">
    <source>
        <dbReference type="ARBA" id="ARBA00032722"/>
    </source>
</evidence>
<evidence type="ECO:0000313" key="13">
    <source>
        <dbReference type="EMBL" id="RAK34140.1"/>
    </source>
</evidence>
<dbReference type="OrthoDB" id="9803192at2"/>
<dbReference type="InterPro" id="IPR017896">
    <property type="entry name" value="4Fe4S_Fe-S-bd"/>
</dbReference>
<dbReference type="PANTHER" id="PTHR43073:SF2">
    <property type="entry name" value="DIHYDROPYRIMIDINE DEHYDROGENASE [NADP(+)]"/>
    <property type="match status" value="1"/>
</dbReference>
<keyword evidence="4" id="KW-0560">Oxidoreductase</keyword>
<comment type="function">
    <text evidence="9">Involved in pyrimidine base degradation. Catalyzes physiologically the reduction of uracil to 5,6-dihydrouracil (DHU) by using NADH as a specific cosubstrate. It also catalyzes the reverse reaction and the reduction of thymine to 5,6-dihydrothymine (DHT).</text>
</comment>
<comment type="catalytic activity">
    <reaction evidence="8">
        <text>5,6-dihydrouracil + NAD(+) = uracil + NADH + H(+)</text>
        <dbReference type="Rhea" id="RHEA:20189"/>
        <dbReference type="ChEBI" id="CHEBI:15378"/>
        <dbReference type="ChEBI" id="CHEBI:15901"/>
        <dbReference type="ChEBI" id="CHEBI:17568"/>
        <dbReference type="ChEBI" id="CHEBI:57540"/>
        <dbReference type="ChEBI" id="CHEBI:57945"/>
        <dbReference type="EC" id="1.3.1.1"/>
    </reaction>
</comment>
<evidence type="ECO:0000256" key="10">
    <source>
        <dbReference type="ARBA" id="ARBA00049714"/>
    </source>
</evidence>
<dbReference type="Proteomes" id="UP000249453">
    <property type="component" value="Unassembled WGS sequence"/>
</dbReference>
<keyword evidence="14" id="KW-1185">Reference proteome</keyword>
<dbReference type="Pfam" id="PF07992">
    <property type="entry name" value="Pyr_redox_2"/>
    <property type="match status" value="1"/>
</dbReference>